<dbReference type="STRING" id="169760.PSTEL_08690"/>
<evidence type="ECO:0000256" key="3">
    <source>
        <dbReference type="ARBA" id="ARBA00022500"/>
    </source>
</evidence>
<evidence type="ECO:0000256" key="9">
    <source>
        <dbReference type="PROSITE-ProRule" id="PRU00284"/>
    </source>
</evidence>
<keyword evidence="15" id="KW-1185">Reference proteome</keyword>
<dbReference type="InterPro" id="IPR004089">
    <property type="entry name" value="MCPsignal_dom"/>
</dbReference>
<feature type="domain" description="HAMP" evidence="13">
    <location>
        <begin position="387"/>
        <end position="439"/>
    </location>
</feature>
<gene>
    <name evidence="14" type="ORF">PSTEL_08690</name>
</gene>
<dbReference type="Pfam" id="PF00015">
    <property type="entry name" value="MCPsignal"/>
    <property type="match status" value="1"/>
</dbReference>
<dbReference type="OrthoDB" id="9760371at2"/>
<evidence type="ECO:0000256" key="8">
    <source>
        <dbReference type="ARBA" id="ARBA00029447"/>
    </source>
</evidence>
<dbReference type="PANTHER" id="PTHR32089">
    <property type="entry name" value="METHYL-ACCEPTING CHEMOTAXIS PROTEIN MCPB"/>
    <property type="match status" value="1"/>
</dbReference>
<feature type="domain" description="Methyl-accepting transducer" evidence="12">
    <location>
        <begin position="458"/>
        <end position="708"/>
    </location>
</feature>
<evidence type="ECO:0000313" key="14">
    <source>
        <dbReference type="EMBL" id="AIQ63159.1"/>
    </source>
</evidence>
<dbReference type="CDD" id="cd18774">
    <property type="entry name" value="PDC2_HK_sensor"/>
    <property type="match status" value="1"/>
</dbReference>
<keyword evidence="6 11" id="KW-0472">Membrane</keyword>
<organism evidence="14 15">
    <name type="scientific">Paenibacillus stellifer</name>
    <dbReference type="NCBI Taxonomy" id="169760"/>
    <lineage>
        <taxon>Bacteria</taxon>
        <taxon>Bacillati</taxon>
        <taxon>Bacillota</taxon>
        <taxon>Bacilli</taxon>
        <taxon>Bacillales</taxon>
        <taxon>Paenibacillaceae</taxon>
        <taxon>Paenibacillus</taxon>
    </lineage>
</organism>
<dbReference type="InterPro" id="IPR003660">
    <property type="entry name" value="HAMP_dom"/>
</dbReference>
<evidence type="ECO:0000313" key="15">
    <source>
        <dbReference type="Proteomes" id="UP000029507"/>
    </source>
</evidence>
<keyword evidence="3" id="KW-0145">Chemotaxis</keyword>
<dbReference type="EMBL" id="CP009286">
    <property type="protein sequence ID" value="AIQ63159.1"/>
    <property type="molecule type" value="Genomic_DNA"/>
</dbReference>
<evidence type="ECO:0000256" key="10">
    <source>
        <dbReference type="SAM" id="MobiDB-lite"/>
    </source>
</evidence>
<keyword evidence="4 11" id="KW-0812">Transmembrane</keyword>
<feature type="transmembrane region" description="Helical" evidence="11">
    <location>
        <begin position="67"/>
        <end position="91"/>
    </location>
</feature>
<evidence type="ECO:0000256" key="6">
    <source>
        <dbReference type="ARBA" id="ARBA00023136"/>
    </source>
</evidence>
<dbReference type="SMART" id="SM00283">
    <property type="entry name" value="MA"/>
    <property type="match status" value="1"/>
</dbReference>
<evidence type="ECO:0000259" key="12">
    <source>
        <dbReference type="PROSITE" id="PS50111"/>
    </source>
</evidence>
<dbReference type="GO" id="GO:0005886">
    <property type="term" value="C:plasma membrane"/>
    <property type="evidence" value="ECO:0007669"/>
    <property type="project" value="UniProtKB-SubCell"/>
</dbReference>
<dbReference type="Gene3D" id="6.10.340.10">
    <property type="match status" value="1"/>
</dbReference>
<evidence type="ECO:0000256" key="11">
    <source>
        <dbReference type="SAM" id="Phobius"/>
    </source>
</evidence>
<dbReference type="Pfam" id="PF02743">
    <property type="entry name" value="dCache_1"/>
    <property type="match status" value="1"/>
</dbReference>
<name>A0A089N349_9BACL</name>
<evidence type="ECO:0000256" key="7">
    <source>
        <dbReference type="ARBA" id="ARBA00023224"/>
    </source>
</evidence>
<dbReference type="PROSITE" id="PS50885">
    <property type="entry name" value="HAMP"/>
    <property type="match status" value="1"/>
</dbReference>
<dbReference type="SMART" id="SM00304">
    <property type="entry name" value="HAMP"/>
    <property type="match status" value="1"/>
</dbReference>
<feature type="region of interest" description="Disordered" evidence="10">
    <location>
        <begin position="1"/>
        <end position="39"/>
    </location>
</feature>
<keyword evidence="7 9" id="KW-0807">Transducer</keyword>
<protein>
    <recommendedName>
        <fullName evidence="16">Chemotaxis protein</fullName>
    </recommendedName>
</protein>
<comment type="subcellular location">
    <subcellularLocation>
        <location evidence="1">Cell membrane</location>
        <topology evidence="1">Multi-pass membrane protein</topology>
    </subcellularLocation>
</comment>
<sequence>MGAPKRERKRFQRKEHPEKEKVNIPVSSPEASTGDQTVSPATQVRGVKHLLNQSSKHIKRVNPVKSVGVKLFLIFLSSIVVVVLLLGLLSYNKAKSTIKHNVAEANQQTIIQNAEKLDITLDQYEKMALQFYFDPDVQEQLSSLGRAEGYYEQFVAINAINTKLTSQTTSDNNIVSFSLIPENSKLPLITTGNSKIVTNDIRDQEWYKQVSASAENYTPWYSKEEVSSQFYWFPGSIAVEKNTNIVMARKLKMMGDKTGYLVLIELKKDFLEDSLKSVNLGENSHIQLVSPQGTVIVSSNTVEDGLPSKFEFIKNSKADNNSLDTKDPDGNDILAVFNPMTKADWKLAGIIPTGTLVKDAEPILTTTYIAAAAAALLALILGIWMVRMIARPLGRLKDLMGQGAHGDLTVRTEFTSKDEIGQLSASFNTMMERITELVSQTNQSAQEVLATAGDLGGASRKTADAAREIAAATEEIAKGAGSLATEAEKGNDLTAELTLQMESVIAANREMDAAAQIVSDSSAKGADQLAILMNQTGRTGEMTKALVNKVDNLKETALSVLKVLDVMKKITQQTNILSLNATIEAARAGEAGRGFMVVAGEIRGLADQTRESIALVAGITDNIMTEMNETVSVLSEVTPLFEEQVTSVKSTGEIFLSVREQMESFASTLQSVTESIDRLKESQTVLSEAMGNVSAVAEESSATSEEVASLSSEQQNVSDQLVSLSGKLENVSGQLKEKLSLFKV</sequence>
<dbReference type="AlphaFoldDB" id="A0A089N349"/>
<keyword evidence="2" id="KW-1003">Cell membrane</keyword>
<dbReference type="HOGENOM" id="CLU_000445_107_19_9"/>
<dbReference type="CDD" id="cd06225">
    <property type="entry name" value="HAMP"/>
    <property type="match status" value="1"/>
</dbReference>
<dbReference type="SUPFAM" id="SSF58104">
    <property type="entry name" value="Methyl-accepting chemotaxis protein (MCP) signaling domain"/>
    <property type="match status" value="1"/>
</dbReference>
<reference evidence="14 15" key="1">
    <citation type="submission" date="2014-08" db="EMBL/GenBank/DDBJ databases">
        <title>Comparative genomics of the Paenibacillus odorifer group.</title>
        <authorList>
            <person name="den Bakker H.C."/>
            <person name="Tsai Y.-C."/>
            <person name="Martin N."/>
            <person name="Korlach J."/>
            <person name="Wiedmann M."/>
        </authorList>
    </citation>
    <scope>NUCLEOTIDE SEQUENCE [LARGE SCALE GENOMIC DNA]</scope>
    <source>
        <strain evidence="14 15">DSM 14472</strain>
    </source>
</reference>
<dbReference type="InterPro" id="IPR033479">
    <property type="entry name" value="dCache_1"/>
</dbReference>
<feature type="compositionally biased region" description="Polar residues" evidence="10">
    <location>
        <begin position="25"/>
        <end position="39"/>
    </location>
</feature>
<evidence type="ECO:0000256" key="2">
    <source>
        <dbReference type="ARBA" id="ARBA00022475"/>
    </source>
</evidence>
<evidence type="ECO:0000259" key="13">
    <source>
        <dbReference type="PROSITE" id="PS50885"/>
    </source>
</evidence>
<comment type="similarity">
    <text evidence="8">Belongs to the methyl-accepting chemotaxis (MCP) protein family.</text>
</comment>
<dbReference type="Gene3D" id="3.30.450.20">
    <property type="entry name" value="PAS domain"/>
    <property type="match status" value="1"/>
</dbReference>
<evidence type="ECO:0000256" key="1">
    <source>
        <dbReference type="ARBA" id="ARBA00004651"/>
    </source>
</evidence>
<dbReference type="Pfam" id="PF00672">
    <property type="entry name" value="HAMP"/>
    <property type="match status" value="1"/>
</dbReference>
<feature type="compositionally biased region" description="Basic residues" evidence="10">
    <location>
        <begin position="1"/>
        <end position="13"/>
    </location>
</feature>
<dbReference type="PROSITE" id="PS50111">
    <property type="entry name" value="CHEMOTAXIS_TRANSDUC_2"/>
    <property type="match status" value="1"/>
</dbReference>
<dbReference type="Gene3D" id="1.10.287.950">
    <property type="entry name" value="Methyl-accepting chemotaxis protein"/>
    <property type="match status" value="1"/>
</dbReference>
<dbReference type="GO" id="GO:0006935">
    <property type="term" value="P:chemotaxis"/>
    <property type="evidence" value="ECO:0007669"/>
    <property type="project" value="UniProtKB-KW"/>
</dbReference>
<accession>A0A089N349</accession>
<evidence type="ECO:0000256" key="5">
    <source>
        <dbReference type="ARBA" id="ARBA00022989"/>
    </source>
</evidence>
<evidence type="ECO:0008006" key="16">
    <source>
        <dbReference type="Google" id="ProtNLM"/>
    </source>
</evidence>
<keyword evidence="5 11" id="KW-1133">Transmembrane helix</keyword>
<dbReference type="KEGG" id="pste:PSTEL_08690"/>
<evidence type="ECO:0000256" key="4">
    <source>
        <dbReference type="ARBA" id="ARBA00022692"/>
    </source>
</evidence>
<dbReference type="PANTHER" id="PTHR32089:SF112">
    <property type="entry name" value="LYSOZYME-LIKE PROTEIN-RELATED"/>
    <property type="match status" value="1"/>
</dbReference>
<dbReference type="GO" id="GO:0007165">
    <property type="term" value="P:signal transduction"/>
    <property type="evidence" value="ECO:0007669"/>
    <property type="project" value="UniProtKB-KW"/>
</dbReference>
<proteinExistence type="inferred from homology"/>
<feature type="transmembrane region" description="Helical" evidence="11">
    <location>
        <begin position="368"/>
        <end position="390"/>
    </location>
</feature>
<dbReference type="Proteomes" id="UP000029507">
    <property type="component" value="Chromosome"/>
</dbReference>